<dbReference type="PANTHER" id="PTHR32071">
    <property type="entry name" value="TRANSCRIPTIONAL REGULATORY PROTEIN"/>
    <property type="match status" value="1"/>
</dbReference>
<gene>
    <name evidence="10" type="primary">zraR_5</name>
    <name evidence="10" type="ORF">BSF38_02752</name>
</gene>
<evidence type="ECO:0000313" key="10">
    <source>
        <dbReference type="EMBL" id="APW61240.1"/>
    </source>
</evidence>
<dbReference type="SUPFAM" id="SSF55781">
    <property type="entry name" value="GAF domain-like"/>
    <property type="match status" value="1"/>
</dbReference>
<dbReference type="InterPro" id="IPR025944">
    <property type="entry name" value="Sigma_54_int_dom_CS"/>
</dbReference>
<proteinExistence type="predicted"/>
<dbReference type="GO" id="GO:0043565">
    <property type="term" value="F:sequence-specific DNA binding"/>
    <property type="evidence" value="ECO:0007669"/>
    <property type="project" value="InterPro"/>
</dbReference>
<evidence type="ECO:0000313" key="11">
    <source>
        <dbReference type="Proteomes" id="UP000186309"/>
    </source>
</evidence>
<dbReference type="InterPro" id="IPR003593">
    <property type="entry name" value="AAA+_ATPase"/>
</dbReference>
<evidence type="ECO:0000256" key="3">
    <source>
        <dbReference type="ARBA" id="ARBA00023015"/>
    </source>
</evidence>
<dbReference type="SMART" id="SM00065">
    <property type="entry name" value="GAF"/>
    <property type="match status" value="1"/>
</dbReference>
<dbReference type="PROSITE" id="PS00676">
    <property type="entry name" value="SIGMA54_INTERACT_2"/>
    <property type="match status" value="1"/>
</dbReference>
<dbReference type="PROSITE" id="PS50045">
    <property type="entry name" value="SIGMA54_INTERACT_4"/>
    <property type="match status" value="1"/>
</dbReference>
<feature type="region of interest" description="Disordered" evidence="7">
    <location>
        <begin position="969"/>
        <end position="991"/>
    </location>
</feature>
<keyword evidence="5" id="KW-0010">Activator</keyword>
<dbReference type="Gene3D" id="1.10.8.60">
    <property type="match status" value="1"/>
</dbReference>
<feature type="transmembrane region" description="Helical" evidence="8">
    <location>
        <begin position="203"/>
        <end position="222"/>
    </location>
</feature>
<dbReference type="InterPro" id="IPR027417">
    <property type="entry name" value="P-loop_NTPase"/>
</dbReference>
<dbReference type="SUPFAM" id="SSF46689">
    <property type="entry name" value="Homeodomain-like"/>
    <property type="match status" value="1"/>
</dbReference>
<dbReference type="GO" id="GO:0005524">
    <property type="term" value="F:ATP binding"/>
    <property type="evidence" value="ECO:0007669"/>
    <property type="project" value="UniProtKB-KW"/>
</dbReference>
<dbReference type="InterPro" id="IPR009057">
    <property type="entry name" value="Homeodomain-like_sf"/>
</dbReference>
<dbReference type="CDD" id="cd00009">
    <property type="entry name" value="AAA"/>
    <property type="match status" value="1"/>
</dbReference>
<keyword evidence="6" id="KW-0804">Transcription</keyword>
<feature type="transmembrane region" description="Helical" evidence="8">
    <location>
        <begin position="234"/>
        <end position="255"/>
    </location>
</feature>
<feature type="transmembrane region" description="Helical" evidence="8">
    <location>
        <begin position="382"/>
        <end position="403"/>
    </location>
</feature>
<dbReference type="FunFam" id="3.40.50.300:FF:000006">
    <property type="entry name" value="DNA-binding transcriptional regulator NtrC"/>
    <property type="match status" value="1"/>
</dbReference>
<feature type="transmembrane region" description="Helical" evidence="8">
    <location>
        <begin position="415"/>
        <end position="440"/>
    </location>
</feature>
<dbReference type="SMART" id="SM00382">
    <property type="entry name" value="AAA"/>
    <property type="match status" value="1"/>
</dbReference>
<feature type="transmembrane region" description="Helical" evidence="8">
    <location>
        <begin position="452"/>
        <end position="471"/>
    </location>
</feature>
<dbReference type="Pfam" id="PF25601">
    <property type="entry name" value="AAA_lid_14"/>
    <property type="match status" value="1"/>
</dbReference>
<dbReference type="GO" id="GO:0006355">
    <property type="term" value="P:regulation of DNA-templated transcription"/>
    <property type="evidence" value="ECO:0007669"/>
    <property type="project" value="InterPro"/>
</dbReference>
<protein>
    <submittedName>
        <fullName evidence="10">Transcriptional regulatory protein ZraR</fullName>
    </submittedName>
</protein>
<dbReference type="InterPro" id="IPR029016">
    <property type="entry name" value="GAF-like_dom_sf"/>
</dbReference>
<keyword evidence="3" id="KW-0805">Transcription regulation</keyword>
<dbReference type="InterPro" id="IPR002197">
    <property type="entry name" value="HTH_Fis"/>
</dbReference>
<dbReference type="STRING" id="1387353.BSF38_02752"/>
<dbReference type="FunFam" id="1.10.8.60:FF:000014">
    <property type="entry name" value="DNA-binding transcriptional regulator NtrC"/>
    <property type="match status" value="1"/>
</dbReference>
<feature type="region of interest" description="Disordered" evidence="7">
    <location>
        <begin position="681"/>
        <end position="701"/>
    </location>
</feature>
<dbReference type="Proteomes" id="UP000186309">
    <property type="component" value="Chromosome"/>
</dbReference>
<dbReference type="EMBL" id="CP019082">
    <property type="protein sequence ID" value="APW61240.1"/>
    <property type="molecule type" value="Genomic_DNA"/>
</dbReference>
<keyword evidence="8" id="KW-0812">Transmembrane</keyword>
<dbReference type="InterPro" id="IPR025943">
    <property type="entry name" value="Sigma_54_int_dom_ATP-bd_2"/>
</dbReference>
<dbReference type="Gene3D" id="1.10.10.60">
    <property type="entry name" value="Homeodomain-like"/>
    <property type="match status" value="1"/>
</dbReference>
<feature type="transmembrane region" description="Helical" evidence="8">
    <location>
        <begin position="54"/>
        <end position="76"/>
    </location>
</feature>
<feature type="transmembrane region" description="Helical" evidence="8">
    <location>
        <begin position="174"/>
        <end position="196"/>
    </location>
</feature>
<dbReference type="AlphaFoldDB" id="A0A1U7CQM2"/>
<dbReference type="SUPFAM" id="SSF52540">
    <property type="entry name" value="P-loop containing nucleoside triphosphate hydrolases"/>
    <property type="match status" value="1"/>
</dbReference>
<accession>A0A1U7CQM2</accession>
<dbReference type="KEGG" id="pbor:BSF38_02752"/>
<evidence type="ECO:0000256" key="1">
    <source>
        <dbReference type="ARBA" id="ARBA00022741"/>
    </source>
</evidence>
<evidence type="ECO:0000256" key="4">
    <source>
        <dbReference type="ARBA" id="ARBA00023125"/>
    </source>
</evidence>
<dbReference type="Gene3D" id="3.40.50.300">
    <property type="entry name" value="P-loop containing nucleotide triphosphate hydrolases"/>
    <property type="match status" value="1"/>
</dbReference>
<dbReference type="InterPro" id="IPR025662">
    <property type="entry name" value="Sigma_54_int_dom_ATP-bd_1"/>
</dbReference>
<keyword evidence="4" id="KW-0238">DNA-binding</keyword>
<dbReference type="Pfam" id="PF00158">
    <property type="entry name" value="Sigma54_activat"/>
    <property type="match status" value="1"/>
</dbReference>
<dbReference type="PRINTS" id="PR01590">
    <property type="entry name" value="HTHFIS"/>
</dbReference>
<feature type="transmembrane region" description="Helical" evidence="8">
    <location>
        <begin position="348"/>
        <end position="367"/>
    </location>
</feature>
<keyword evidence="1" id="KW-0547">Nucleotide-binding</keyword>
<name>A0A1U7CQM2_9BACT</name>
<feature type="transmembrane region" description="Helical" evidence="8">
    <location>
        <begin position="267"/>
        <end position="289"/>
    </location>
</feature>
<evidence type="ECO:0000259" key="9">
    <source>
        <dbReference type="PROSITE" id="PS50045"/>
    </source>
</evidence>
<dbReference type="PROSITE" id="PS00675">
    <property type="entry name" value="SIGMA54_INTERACT_1"/>
    <property type="match status" value="1"/>
</dbReference>
<dbReference type="InterPro" id="IPR002078">
    <property type="entry name" value="Sigma_54_int"/>
</dbReference>
<keyword evidence="8" id="KW-1133">Transmembrane helix</keyword>
<dbReference type="InterPro" id="IPR003018">
    <property type="entry name" value="GAF"/>
</dbReference>
<feature type="transmembrane region" description="Helical" evidence="8">
    <location>
        <begin position="309"/>
        <end position="336"/>
    </location>
</feature>
<dbReference type="OrthoDB" id="9807827at2"/>
<reference evidence="11" key="1">
    <citation type="submission" date="2016-12" db="EMBL/GenBank/DDBJ databases">
        <title>Comparative genomics of four Isosphaeraceae planctomycetes: a common pool of plasmids and glycoside hydrolase genes.</title>
        <authorList>
            <person name="Ivanova A."/>
        </authorList>
    </citation>
    <scope>NUCLEOTIDE SEQUENCE [LARGE SCALE GENOMIC DNA]</scope>
    <source>
        <strain evidence="11">PX4</strain>
    </source>
</reference>
<feature type="domain" description="Sigma-54 factor interaction" evidence="9">
    <location>
        <begin position="712"/>
        <end position="941"/>
    </location>
</feature>
<keyword evidence="11" id="KW-1185">Reference proteome</keyword>
<evidence type="ECO:0000256" key="7">
    <source>
        <dbReference type="SAM" id="MobiDB-lite"/>
    </source>
</evidence>
<dbReference type="InterPro" id="IPR058031">
    <property type="entry name" value="AAA_lid_NorR"/>
</dbReference>
<evidence type="ECO:0000256" key="8">
    <source>
        <dbReference type="SAM" id="Phobius"/>
    </source>
</evidence>
<organism evidence="10 11">
    <name type="scientific">Paludisphaera borealis</name>
    <dbReference type="NCBI Taxonomy" id="1387353"/>
    <lineage>
        <taxon>Bacteria</taxon>
        <taxon>Pseudomonadati</taxon>
        <taxon>Planctomycetota</taxon>
        <taxon>Planctomycetia</taxon>
        <taxon>Isosphaerales</taxon>
        <taxon>Isosphaeraceae</taxon>
        <taxon>Paludisphaera</taxon>
    </lineage>
</organism>
<evidence type="ECO:0000256" key="5">
    <source>
        <dbReference type="ARBA" id="ARBA00023159"/>
    </source>
</evidence>
<dbReference type="Pfam" id="PF02954">
    <property type="entry name" value="HTH_8"/>
    <property type="match status" value="1"/>
</dbReference>
<keyword evidence="2" id="KW-0067">ATP-binding</keyword>
<feature type="compositionally biased region" description="Low complexity" evidence="7">
    <location>
        <begin position="970"/>
        <end position="991"/>
    </location>
</feature>
<evidence type="ECO:0000256" key="6">
    <source>
        <dbReference type="ARBA" id="ARBA00023163"/>
    </source>
</evidence>
<evidence type="ECO:0000256" key="2">
    <source>
        <dbReference type="ARBA" id="ARBA00022840"/>
    </source>
</evidence>
<keyword evidence="8" id="KW-0472">Membrane</keyword>
<dbReference type="PROSITE" id="PS00688">
    <property type="entry name" value="SIGMA54_INTERACT_3"/>
    <property type="match status" value="1"/>
</dbReference>
<dbReference type="Gene3D" id="3.30.450.40">
    <property type="match status" value="1"/>
</dbReference>
<sequence>MIRRSRFWARFSLPALGRSTSASYPTFDGSRDWAGVPDEKGSSWISERWAGLRILFLVGSAVVLLYSVMVLAHVVWMGTIGVRCMFGTIVEEEVSRDFVWKSAGVRVEPPQVGDVLSSIDGTDLRAGDYSAYIKALRGLSNRIDDTVDVRWVDQKTGATREAQAVVRYAPTRSYVWSCVWFLQELLIFGVGARVFWKRPNDDSARLFFLLCIVTVGAFMGGYHWTEIVLRPLLIYPFVFFALLVPAVNLHFYLVFPRPNPILLVYRRWVLSVLYGVPAAFLAALWGGMYASRWLRDRDAATESTTALQLIRILALSYVWVAVFFFALCLFCLVFSYRRARHRGERNQVKWILMATVVSTVLIGYMMWQTLSDPANLGRDSAAWPMFIVSLLYTIAHAFSITRYKLLQVEEIINRSVVYFAFSVTAGLIYSGLLLVGGKVIGDRLLAERTTSWGAVVAAVSVIVVLILSEIARGRFQRVLDRRFFREKYKFDQAMQKMRLAVGSLVDRTTLGRRLLEGTAEVMRLEWGALYLAEVETGTFELAASHGPTPDDHVLEAANPLVTRLRQTSSVRQSHALGSAGTSDPATDAMIALGGEAACGVGGDGQLAGVLVLGPKRSGMPYEDEEMAFLGAISSVAALALHSADIQQTLESLNHELRDKVDKISVQQRRILILQEQLRDRAEREMAGHHGGTDSSDPGRGEADAVVEAFDRIKGSSPAVRRMTSLARKVAASPSAVLIRGESGSGKEVLAAAIHAGSPRASRPFVKVHCAALSQSLLESELFGHVRGAFTGADRDRMGRFEQANGGTLFLDEIGDINLEVQTKLLRVLQEMSFERVGSSQPVNVDVRIVAATHQNLEALIQAGRFREDLYYRLNVICLTAPPLRDRREDVFELAVYFLDVHAARTGKLLTHIDPEAVEALMAYDWPGNIRELENVVERAVVLADGPSLTVGDLPPEVRQPIRRRYRSRTRLASTAGPSAGSSAAASASSAGMIAERPPSAAALPTGSTDAAGDEWNSEFFAYERQRLLDALEEAGGNKSIAARLLGLPRSTFFSKLKKHGLA</sequence>